<dbReference type="EMBL" id="HBIO01023251">
    <property type="protein sequence ID" value="CAE0473021.1"/>
    <property type="molecule type" value="Transcribed_RNA"/>
</dbReference>
<gene>
    <name evidence="2" type="ORF">CDEB00056_LOCUS17874</name>
</gene>
<protein>
    <submittedName>
        <fullName evidence="2">Uncharacterized protein</fullName>
    </submittedName>
</protein>
<evidence type="ECO:0000313" key="2">
    <source>
        <dbReference type="EMBL" id="CAE0473021.1"/>
    </source>
</evidence>
<feature type="compositionally biased region" description="Low complexity" evidence="1">
    <location>
        <begin position="372"/>
        <end position="382"/>
    </location>
</feature>
<feature type="region of interest" description="Disordered" evidence="1">
    <location>
        <begin position="326"/>
        <end position="382"/>
    </location>
</feature>
<proteinExistence type="predicted"/>
<reference evidence="2" key="1">
    <citation type="submission" date="2021-01" db="EMBL/GenBank/DDBJ databases">
        <authorList>
            <person name="Corre E."/>
            <person name="Pelletier E."/>
            <person name="Niang G."/>
            <person name="Scheremetjew M."/>
            <person name="Finn R."/>
            <person name="Kale V."/>
            <person name="Holt S."/>
            <person name="Cochrane G."/>
            <person name="Meng A."/>
            <person name="Brown T."/>
            <person name="Cohen L."/>
        </authorList>
    </citation>
    <scope>NUCLEOTIDE SEQUENCE</scope>
    <source>
        <strain evidence="2">MM31A-1</strain>
    </source>
</reference>
<feature type="compositionally biased region" description="Acidic residues" evidence="1">
    <location>
        <begin position="334"/>
        <end position="351"/>
    </location>
</feature>
<dbReference type="AlphaFoldDB" id="A0A7S3QCG6"/>
<organism evidence="2">
    <name type="scientific">Chaetoceros debilis</name>
    <dbReference type="NCBI Taxonomy" id="122233"/>
    <lineage>
        <taxon>Eukaryota</taxon>
        <taxon>Sar</taxon>
        <taxon>Stramenopiles</taxon>
        <taxon>Ochrophyta</taxon>
        <taxon>Bacillariophyta</taxon>
        <taxon>Coscinodiscophyceae</taxon>
        <taxon>Chaetocerotophycidae</taxon>
        <taxon>Chaetocerotales</taxon>
        <taxon>Chaetocerotaceae</taxon>
        <taxon>Chaetoceros</taxon>
    </lineage>
</organism>
<name>A0A7S3QCG6_9STRA</name>
<sequence>MLLTQLKDAIGKRVKSSDLDDFIRFHNQRIFHEDFAPEPFCYSIRRPGFHPEGMLTIENMSDSDDKKDINQVMTFTRKLEKNHKLTPVFIPINAAASVEFRGDRFLHAWIMSNFNQRNEFELVARTSQFSSFMLILGKMTGPDGFEPAHAIILQNKDEIMIPLLMEDLPSAKEFKDAIESLSPEQQRFAKAFRSMKLALSVFGICIIQLKPQLEVLLGLPDKSLTKEIRLTQDLLSLFIDYQVPSDLLTFDGLSDMNATSKLLVVKNHVKSVMDMIKSAKEDELKEEAMKADMAHEMDDMVSNTMFLSSRKKMCAAVPQQMMARRSMMSLEAESSSEEEEVEDDDNNEECEVNGRSLEAQSQETQEYKGGKSSSSSSTTNSSIEFTNIPKKLNAAFEKFSADEVYGGVMRTTTFKTGEKWRKSYQPNLLSSIKTKAFYVDDQKREKNKALDLLDALSRSGSLPIACAELHIIVASTHSFEQSVVDTVVKKNVNPIEKIERSHLVVASLIHDVGLEKLLRSTHELKRIVGHSPLLLDNSSTRGLIDNNE</sequence>
<accession>A0A7S3QCG6</accession>
<evidence type="ECO:0000256" key="1">
    <source>
        <dbReference type="SAM" id="MobiDB-lite"/>
    </source>
</evidence>